<sequence length="56" mass="6350">MGHVNEDGTCHFYANGNLRQNISIIPHKETVIVHCSNSLQYFSSDFGLWDVALQLE</sequence>
<evidence type="ECO:0000313" key="2">
    <source>
        <dbReference type="Proteomes" id="UP000006073"/>
    </source>
</evidence>
<reference evidence="1 2" key="1">
    <citation type="journal article" date="2013" name="Genome Announc.">
        <title>Draft Genome Sequence of Indibacter alkaliphilus Strain LW1T, Isolated from Lonar Lake, a Haloalkaline Lake in the Buldana District of Maharashtra, India.</title>
        <authorList>
            <person name="Singh A."/>
            <person name="Kumar Jangir P."/>
            <person name="Sharma R."/>
            <person name="Singh A."/>
            <person name="Kumar Pinnaka A."/>
            <person name="Shivaji S."/>
        </authorList>
    </citation>
    <scope>NUCLEOTIDE SEQUENCE [LARGE SCALE GENOMIC DNA]</scope>
    <source>
        <strain evidence="2">CCUG 57479 / KCTC 22604 / LW1</strain>
    </source>
</reference>
<name>S2DPV6_INDAL</name>
<organism evidence="1 2">
    <name type="scientific">Indibacter alkaliphilus (strain CCUG 57479 / KCTC 22604 / LW1)</name>
    <dbReference type="NCBI Taxonomy" id="1189612"/>
    <lineage>
        <taxon>Bacteria</taxon>
        <taxon>Pseudomonadati</taxon>
        <taxon>Bacteroidota</taxon>
        <taxon>Cytophagia</taxon>
        <taxon>Cytophagales</taxon>
        <taxon>Cyclobacteriaceae</taxon>
    </lineage>
</organism>
<accession>S2DPV6</accession>
<dbReference type="RefSeq" id="WP_016254551.1">
    <property type="nucleotide sequence ID" value="NZ_ALWO02000014.1"/>
</dbReference>
<dbReference type="EMBL" id="ALWO02000014">
    <property type="protein sequence ID" value="EOZ99235.1"/>
    <property type="molecule type" value="Genomic_DNA"/>
</dbReference>
<dbReference type="AlphaFoldDB" id="S2DPV6"/>
<gene>
    <name evidence="1" type="ORF">A33Q_0613</name>
</gene>
<evidence type="ECO:0000313" key="1">
    <source>
        <dbReference type="EMBL" id="EOZ99235.1"/>
    </source>
</evidence>
<comment type="caution">
    <text evidence="1">The sequence shown here is derived from an EMBL/GenBank/DDBJ whole genome shotgun (WGS) entry which is preliminary data.</text>
</comment>
<protein>
    <submittedName>
        <fullName evidence="1">Uncharacterized protein</fullName>
    </submittedName>
</protein>
<dbReference type="STRING" id="1189612.A33Q_0613"/>
<proteinExistence type="predicted"/>
<keyword evidence="2" id="KW-1185">Reference proteome</keyword>
<dbReference type="OrthoDB" id="9773047at2"/>
<dbReference type="Proteomes" id="UP000006073">
    <property type="component" value="Unassembled WGS sequence"/>
</dbReference>